<organism evidence="1 2">
    <name type="scientific">Caenimonas terrae</name>
    <dbReference type="NCBI Taxonomy" id="696074"/>
    <lineage>
        <taxon>Bacteria</taxon>
        <taxon>Pseudomonadati</taxon>
        <taxon>Pseudomonadota</taxon>
        <taxon>Betaproteobacteria</taxon>
        <taxon>Burkholderiales</taxon>
        <taxon>Comamonadaceae</taxon>
        <taxon>Caenimonas</taxon>
    </lineage>
</organism>
<evidence type="ECO:0008006" key="3">
    <source>
        <dbReference type="Google" id="ProtNLM"/>
    </source>
</evidence>
<accession>A0ABW0NB25</accession>
<dbReference type="Proteomes" id="UP001596037">
    <property type="component" value="Unassembled WGS sequence"/>
</dbReference>
<reference evidence="2" key="1">
    <citation type="journal article" date="2019" name="Int. J. Syst. Evol. Microbiol.">
        <title>The Global Catalogue of Microorganisms (GCM) 10K type strain sequencing project: providing services to taxonomists for standard genome sequencing and annotation.</title>
        <authorList>
            <consortium name="The Broad Institute Genomics Platform"/>
            <consortium name="The Broad Institute Genome Sequencing Center for Infectious Disease"/>
            <person name="Wu L."/>
            <person name="Ma J."/>
        </authorList>
    </citation>
    <scope>NUCLEOTIDE SEQUENCE [LARGE SCALE GENOMIC DNA]</scope>
    <source>
        <strain evidence="2">CCUG 57401</strain>
    </source>
</reference>
<keyword evidence="2" id="KW-1185">Reference proteome</keyword>
<proteinExistence type="predicted"/>
<evidence type="ECO:0000313" key="2">
    <source>
        <dbReference type="Proteomes" id="UP001596037"/>
    </source>
</evidence>
<dbReference type="RefSeq" id="WP_376849193.1">
    <property type="nucleotide sequence ID" value="NZ_JBHSMF010000005.1"/>
</dbReference>
<sequence length="248" mass="26373">MPADPFQALQAAARRPGAAAGKPALLIAGATGALGNEMLRRLAGSGRHGHVNVLAREPMTEGLRGVACLVVPPEVDGGWPAVDAQVGVILFDPPRLFYDRERALWTPRPDQLPALALWMRRCGVTTLAVVLPHAQGRLPDALKRGLASLDEHAVAALGFERVLFVRSAQKPVPRPAGNLLRQAANLMLSVFHYMVPGSEQPVRATKVSELVAAALQIAPPGIHVAGPELVWSAAQGNLRELVAAWLAR</sequence>
<name>A0ABW0NB25_9BURK</name>
<dbReference type="InterPro" id="IPR036291">
    <property type="entry name" value="NAD(P)-bd_dom_sf"/>
</dbReference>
<gene>
    <name evidence="1" type="ORF">ACFPOE_06470</name>
</gene>
<dbReference type="EMBL" id="JBHSMF010000005">
    <property type="protein sequence ID" value="MFC5497171.1"/>
    <property type="molecule type" value="Genomic_DNA"/>
</dbReference>
<comment type="caution">
    <text evidence="1">The sequence shown here is derived from an EMBL/GenBank/DDBJ whole genome shotgun (WGS) entry which is preliminary data.</text>
</comment>
<evidence type="ECO:0000313" key="1">
    <source>
        <dbReference type="EMBL" id="MFC5497171.1"/>
    </source>
</evidence>
<protein>
    <recommendedName>
        <fullName evidence="3">NAD(P)-binding domain-containing protein</fullName>
    </recommendedName>
</protein>
<dbReference type="SUPFAM" id="SSF51735">
    <property type="entry name" value="NAD(P)-binding Rossmann-fold domains"/>
    <property type="match status" value="1"/>
</dbReference>